<name>A0A6S6UF27_9BACT</name>
<protein>
    <recommendedName>
        <fullName evidence="3">AsmA-like C-terminal domain-containing protein</fullName>
    </recommendedName>
</protein>
<evidence type="ECO:0008006" key="3">
    <source>
        <dbReference type="Google" id="ProtNLM"/>
    </source>
</evidence>
<evidence type="ECO:0000313" key="2">
    <source>
        <dbReference type="EMBL" id="CAA6828244.1"/>
    </source>
</evidence>
<gene>
    <name evidence="2" type="ORF">HELGO_WM1917</name>
</gene>
<proteinExistence type="predicted"/>
<keyword evidence="1" id="KW-0472">Membrane</keyword>
<accession>A0A6S6UF27</accession>
<keyword evidence="1" id="KW-0812">Transmembrane</keyword>
<reference evidence="2" key="1">
    <citation type="submission" date="2020-01" db="EMBL/GenBank/DDBJ databases">
        <authorList>
            <person name="Meier V. D."/>
            <person name="Meier V D."/>
        </authorList>
    </citation>
    <scope>NUCLEOTIDE SEQUENCE</scope>
    <source>
        <strain evidence="2">HLG_WM_MAG_01</strain>
    </source>
</reference>
<organism evidence="2">
    <name type="scientific">uncultured Sulfurovum sp</name>
    <dbReference type="NCBI Taxonomy" id="269237"/>
    <lineage>
        <taxon>Bacteria</taxon>
        <taxon>Pseudomonadati</taxon>
        <taxon>Campylobacterota</taxon>
        <taxon>Epsilonproteobacteria</taxon>
        <taxon>Campylobacterales</taxon>
        <taxon>Sulfurovaceae</taxon>
        <taxon>Sulfurovum</taxon>
        <taxon>environmental samples</taxon>
    </lineage>
</organism>
<dbReference type="EMBL" id="CACVAS010000170">
    <property type="protein sequence ID" value="CAA6828244.1"/>
    <property type="molecule type" value="Genomic_DNA"/>
</dbReference>
<sequence length="504" mass="57448">MRVILKYLFINIAIVISAVLLLSYTPFGNALVYNYIGHQLSKKADLNITVESIDLHNYPIVDIDLDIEEKAKLSLHGTLYSTWLNMQYVLTSNCISTDVCTINDDVSIKGEAIGAFDSLYITGKGKAFDGNVTYRAIKYPTKFEYVNVLMHDVNSSKLFTLLGQESIVEPLMGGKANTEINFDIMEEEYRKGTITYSIKNNNHFGFPLNMYTKINIDDVNHTFSIDINSPYLTLKIQEGEYNQENSKIEAFYTLDIKDLSQFEMLFGYKYQGEFFSKGKINYDEYLSITGITRSFNGIMDYTFEKKGLWIDLDDVSLKQVMTLFPIPSTLDADATGKMYYNFVANTFLVNAKLNNAKFLPCDLVDIFYKKTGIKLQKETFNNSILDASYHDGIIAGNLRLHNKKNHLNLKHAQINTNKNTLSIHFDMYMKREGYLGKVYGSLDEPSVNLNLSKLIKHKVENRFDKVIGKKNRENIEKMIKSIPLGKAAEDVVSDAASSFIKMLF</sequence>
<dbReference type="AlphaFoldDB" id="A0A6S6UF27"/>
<evidence type="ECO:0000256" key="1">
    <source>
        <dbReference type="SAM" id="Phobius"/>
    </source>
</evidence>
<feature type="transmembrane region" description="Helical" evidence="1">
    <location>
        <begin position="7"/>
        <end position="27"/>
    </location>
</feature>
<keyword evidence="1" id="KW-1133">Transmembrane helix</keyword>